<evidence type="ECO:0000256" key="1">
    <source>
        <dbReference type="ARBA" id="ARBA00004651"/>
    </source>
</evidence>
<dbReference type="GO" id="GO:0005267">
    <property type="term" value="F:potassium channel activity"/>
    <property type="evidence" value="ECO:0007669"/>
    <property type="project" value="UniProtKB-KW"/>
</dbReference>
<evidence type="ECO:0000259" key="14">
    <source>
        <dbReference type="Pfam" id="PF03493"/>
    </source>
</evidence>
<dbReference type="Pfam" id="PF07885">
    <property type="entry name" value="Ion_trans_2"/>
    <property type="match status" value="1"/>
</dbReference>
<feature type="domain" description="RCK N-terminal" evidence="16">
    <location>
        <begin position="715"/>
        <end position="823"/>
    </location>
</feature>
<keyword evidence="9 13" id="KW-0472">Membrane</keyword>
<dbReference type="InterPro" id="IPR047871">
    <property type="entry name" value="K_chnl_Slo-like"/>
</dbReference>
<accession>A0A1V9ZCI0</accession>
<evidence type="ECO:0000256" key="6">
    <source>
        <dbReference type="ARBA" id="ARBA00022958"/>
    </source>
</evidence>
<evidence type="ECO:0000256" key="8">
    <source>
        <dbReference type="ARBA" id="ARBA00023065"/>
    </source>
</evidence>
<dbReference type="Gene3D" id="1.10.287.70">
    <property type="match status" value="1"/>
</dbReference>
<dbReference type="OrthoDB" id="297496at2759"/>
<dbReference type="Proteomes" id="UP000243217">
    <property type="component" value="Unassembled WGS sequence"/>
</dbReference>
<evidence type="ECO:0000256" key="13">
    <source>
        <dbReference type="SAM" id="Phobius"/>
    </source>
</evidence>
<dbReference type="Pfam" id="PF22614">
    <property type="entry name" value="Slo-like_RCK"/>
    <property type="match status" value="2"/>
</dbReference>
<feature type="transmembrane region" description="Helical" evidence="13">
    <location>
        <begin position="159"/>
        <end position="180"/>
    </location>
</feature>
<evidence type="ECO:0000256" key="7">
    <source>
        <dbReference type="ARBA" id="ARBA00022989"/>
    </source>
</evidence>
<feature type="compositionally biased region" description="Polar residues" evidence="12">
    <location>
        <begin position="622"/>
        <end position="647"/>
    </location>
</feature>
<feature type="transmembrane region" description="Helical" evidence="13">
    <location>
        <begin position="31"/>
        <end position="53"/>
    </location>
</feature>
<keyword evidence="6" id="KW-0630">Potassium</keyword>
<comment type="caution">
    <text evidence="17">The sequence shown here is derived from an EMBL/GenBank/DDBJ whole genome shotgun (WGS) entry which is preliminary data.</text>
</comment>
<keyword evidence="4 13" id="KW-0812">Transmembrane</keyword>
<dbReference type="SUPFAM" id="SSF81324">
    <property type="entry name" value="Voltage-gated potassium channels"/>
    <property type="match status" value="1"/>
</dbReference>
<evidence type="ECO:0000256" key="12">
    <source>
        <dbReference type="SAM" id="MobiDB-lite"/>
    </source>
</evidence>
<evidence type="ECO:0000313" key="17">
    <source>
        <dbReference type="EMBL" id="OQR95703.1"/>
    </source>
</evidence>
<organism evidence="17 18">
    <name type="scientific">Thraustotheca clavata</name>
    <dbReference type="NCBI Taxonomy" id="74557"/>
    <lineage>
        <taxon>Eukaryota</taxon>
        <taxon>Sar</taxon>
        <taxon>Stramenopiles</taxon>
        <taxon>Oomycota</taxon>
        <taxon>Saprolegniomycetes</taxon>
        <taxon>Saprolegniales</taxon>
        <taxon>Achlyaceae</taxon>
        <taxon>Thraustotheca</taxon>
    </lineage>
</organism>
<keyword evidence="7 13" id="KW-1133">Transmembrane helix</keyword>
<gene>
    <name evidence="17" type="ORF">THRCLA_07639</name>
</gene>
<dbReference type="PANTHER" id="PTHR10027:SF10">
    <property type="entry name" value="SLOWPOKE 2, ISOFORM D"/>
    <property type="match status" value="1"/>
</dbReference>
<keyword evidence="18" id="KW-1185">Reference proteome</keyword>
<feature type="compositionally biased region" description="Low complexity" evidence="12">
    <location>
        <begin position="665"/>
        <end position="674"/>
    </location>
</feature>
<dbReference type="InterPro" id="IPR013099">
    <property type="entry name" value="K_chnl_dom"/>
</dbReference>
<evidence type="ECO:0000256" key="11">
    <source>
        <dbReference type="ARBA" id="ARBA00034430"/>
    </source>
</evidence>
<keyword evidence="10 17" id="KW-0407">Ion channel</keyword>
<feature type="transmembrane region" description="Helical" evidence="13">
    <location>
        <begin position="65"/>
        <end position="85"/>
    </location>
</feature>
<feature type="compositionally biased region" description="Polar residues" evidence="12">
    <location>
        <begin position="596"/>
        <end position="606"/>
    </location>
</feature>
<comment type="subcellular location">
    <subcellularLocation>
        <location evidence="1">Cell membrane</location>
        <topology evidence="1">Multi-pass membrane protein</topology>
    </subcellularLocation>
</comment>
<name>A0A1V9ZCI0_9STRA</name>
<evidence type="ECO:0000259" key="15">
    <source>
        <dbReference type="Pfam" id="PF07885"/>
    </source>
</evidence>
<dbReference type="InterPro" id="IPR003929">
    <property type="entry name" value="K_chnl_BK_asu"/>
</dbReference>
<feature type="domain" description="RCK N-terminal" evidence="16">
    <location>
        <begin position="282"/>
        <end position="395"/>
    </location>
</feature>
<dbReference type="Pfam" id="PF03493">
    <property type="entry name" value="BK_channel_a"/>
    <property type="match status" value="1"/>
</dbReference>
<keyword evidence="3" id="KW-0633">Potassium transport</keyword>
<proteinExistence type="predicted"/>
<feature type="domain" description="Calcium-activated potassium channel BK alpha subunit" evidence="14">
    <location>
        <begin position="413"/>
        <end position="502"/>
    </location>
</feature>
<dbReference type="Gene3D" id="3.40.50.720">
    <property type="entry name" value="NAD(P)-binding Rossmann-like Domain"/>
    <property type="match status" value="2"/>
</dbReference>
<keyword evidence="8" id="KW-0406">Ion transport</keyword>
<evidence type="ECO:0000256" key="5">
    <source>
        <dbReference type="ARBA" id="ARBA00022826"/>
    </source>
</evidence>
<sequence length="996" mass="113067">MYSRAQRKFLARRMHGESLHRWLARNMGNSLASDILTVLQVITTSMVVLLYLYKNWTIWNTSIDPPWLINLHLVIGIFFIADFAIRLYAADSRGDHTFSPMILIELLTICPQFIDALLPKELQLEYYHTITFVKTLRPWRSFSVFRLLTFHMSAKQRQILVLALSLVVIIIVFGAVFQAIESCPCLAHPGVDPFSCHVLQKNYTVSRCQDLEMYNSMYFVVSTVSTLGFGDVVPRSGYGRVTALFVILACGSWLPLQISKLNDVLSRQSAYDKAYRSLPQEKTHVVLCGDITASTLELFLHQFFKANQMTWNTEIVILVPGIPARSLQRLLLHPAYEDRVTCLSGSAMVHADLCRASVMTACACYIFTTNSESDTAANFFTISLRSHNKTVPIFTQIFNSDSMDHVDLSGATNILCIEQLAMGLLAKSCVVPGITAFVSVLLFNYPPFVYEKSQRPWVSDFANGARHSVYQMVIPKHLDRLITFQSWVYICRKEFNMLPFSVWDGEVYHLFPSKAFVRWNWSVFVLSTTNNCQERMDNILLSTLQKYSGILPHYDKIVQAWNFKLFSTQFKRITKHKSSVTIIPMVPTGRKRKPVSQLSTKRSSLSYRERTDKRRNAVAPHTLNNILPNPGNENSTKMLALNRSSYRGGSERSLNRRKKTQSPNSTASTLLSSKSTDHLKKPRSIHHLVHQLSNSQHSIAFQGFLETQVPDNIFDHIILLGMPSLLFDFITPLRPMAFSNPIPIVIISPEAISQKSYARIASYRNIYYLQGSALSMDIALQAKYFRAKAIVILSLTEESGLVDMYMADTEMLTLHRFVTQMCEKYGDPLLPFPTIIIQLVSSHQLALGRPSSLQFVREARDENISNMTQGDDDLIGHLYHPLFAAGKVLLTNMFDALFGMCTVHGSLIDLVHLLTLGDVTPTYGKTSQGLEQMPVPDAYWDVPYEVCFDSLLMEENILCLGIYRARSEEHFFVHINPPPNICLDSKDKLFVLRPRA</sequence>
<dbReference type="PANTHER" id="PTHR10027">
    <property type="entry name" value="CALCIUM-ACTIVATED POTASSIUM CHANNEL ALPHA CHAIN"/>
    <property type="match status" value="1"/>
</dbReference>
<protein>
    <submittedName>
        <fullName evidence="17">Calcium-activated potassium channel subunit alpha-1</fullName>
    </submittedName>
</protein>
<dbReference type="InterPro" id="IPR036291">
    <property type="entry name" value="NAD(P)-bd_dom_sf"/>
</dbReference>
<dbReference type="InterPro" id="IPR003148">
    <property type="entry name" value="RCK_N"/>
</dbReference>
<evidence type="ECO:0000256" key="10">
    <source>
        <dbReference type="ARBA" id="ARBA00023303"/>
    </source>
</evidence>
<feature type="region of interest" description="Disordered" evidence="12">
    <location>
        <begin position="591"/>
        <end position="678"/>
    </location>
</feature>
<dbReference type="AlphaFoldDB" id="A0A1V9ZCI0"/>
<evidence type="ECO:0000256" key="4">
    <source>
        <dbReference type="ARBA" id="ARBA00022692"/>
    </source>
</evidence>
<evidence type="ECO:0000256" key="2">
    <source>
        <dbReference type="ARBA" id="ARBA00022448"/>
    </source>
</evidence>
<keyword evidence="5" id="KW-0631">Potassium channel</keyword>
<evidence type="ECO:0000259" key="16">
    <source>
        <dbReference type="Pfam" id="PF22614"/>
    </source>
</evidence>
<reference evidence="17 18" key="1">
    <citation type="journal article" date="2014" name="Genome Biol. Evol.">
        <title>The secreted proteins of Achlya hypogyna and Thraustotheca clavata identify the ancestral oomycete secretome and reveal gene acquisitions by horizontal gene transfer.</title>
        <authorList>
            <person name="Misner I."/>
            <person name="Blouin N."/>
            <person name="Leonard G."/>
            <person name="Richards T.A."/>
            <person name="Lane C.E."/>
        </authorList>
    </citation>
    <scope>NUCLEOTIDE SEQUENCE [LARGE SCALE GENOMIC DNA]</scope>
    <source>
        <strain evidence="17 18">ATCC 34112</strain>
    </source>
</reference>
<dbReference type="SUPFAM" id="SSF51735">
    <property type="entry name" value="NAD(P)-binding Rossmann-fold domains"/>
    <property type="match status" value="1"/>
</dbReference>
<evidence type="ECO:0000313" key="18">
    <source>
        <dbReference type="Proteomes" id="UP000243217"/>
    </source>
</evidence>
<dbReference type="Gene3D" id="1.20.120.350">
    <property type="entry name" value="Voltage-gated potassium channels. Chain C"/>
    <property type="match status" value="1"/>
</dbReference>
<keyword evidence="2" id="KW-0813">Transport</keyword>
<dbReference type="EMBL" id="JNBS01002055">
    <property type="protein sequence ID" value="OQR95703.1"/>
    <property type="molecule type" value="Genomic_DNA"/>
</dbReference>
<feature type="domain" description="Potassium channel" evidence="15">
    <location>
        <begin position="208"/>
        <end position="265"/>
    </location>
</feature>
<dbReference type="GO" id="GO:0005886">
    <property type="term" value="C:plasma membrane"/>
    <property type="evidence" value="ECO:0007669"/>
    <property type="project" value="UniProtKB-SubCell"/>
</dbReference>
<evidence type="ECO:0000256" key="3">
    <source>
        <dbReference type="ARBA" id="ARBA00022538"/>
    </source>
</evidence>
<dbReference type="InterPro" id="IPR027359">
    <property type="entry name" value="Volt_channel_dom_sf"/>
</dbReference>
<comment type="catalytic activity">
    <reaction evidence="11">
        <text>K(+)(in) = K(+)(out)</text>
        <dbReference type="Rhea" id="RHEA:29463"/>
        <dbReference type="ChEBI" id="CHEBI:29103"/>
    </reaction>
</comment>
<evidence type="ECO:0000256" key="9">
    <source>
        <dbReference type="ARBA" id="ARBA00023136"/>
    </source>
</evidence>